<dbReference type="Gramene" id="rna36287">
    <property type="protein sequence ID" value="RHN51769.1"/>
    <property type="gene ID" value="gene36287"/>
</dbReference>
<name>A0A396HEM7_MEDTR</name>
<gene>
    <name evidence="2" type="ORF">MtrunA17_Chr6g0472591</name>
</gene>
<evidence type="ECO:0008006" key="3">
    <source>
        <dbReference type="Google" id="ProtNLM"/>
    </source>
</evidence>
<keyword evidence="1" id="KW-1133">Transmembrane helix</keyword>
<evidence type="ECO:0000256" key="1">
    <source>
        <dbReference type="SAM" id="Phobius"/>
    </source>
</evidence>
<dbReference type="EMBL" id="PSQE01000006">
    <property type="protein sequence ID" value="RHN51769.1"/>
    <property type="molecule type" value="Genomic_DNA"/>
</dbReference>
<sequence length="46" mass="5261">MCCLAPVLELVARVADVTPLPPCLFLMPLLVLPTFHLRHSKFQHHR</sequence>
<evidence type="ECO:0000313" key="2">
    <source>
        <dbReference type="EMBL" id="RHN51769.1"/>
    </source>
</evidence>
<reference evidence="2" key="1">
    <citation type="journal article" date="2018" name="Nat. Plants">
        <title>Whole-genome landscape of Medicago truncatula symbiotic genes.</title>
        <authorList>
            <person name="Pecrix Y."/>
            <person name="Gamas P."/>
            <person name="Carrere S."/>
        </authorList>
    </citation>
    <scope>NUCLEOTIDE SEQUENCE</scope>
    <source>
        <tissue evidence="2">Leaves</tissue>
    </source>
</reference>
<dbReference type="Proteomes" id="UP000265566">
    <property type="component" value="Chromosome 6"/>
</dbReference>
<protein>
    <recommendedName>
        <fullName evidence="3">Transmembrane protein</fullName>
    </recommendedName>
</protein>
<accession>A0A396HEM7</accession>
<dbReference type="AlphaFoldDB" id="A0A396HEM7"/>
<feature type="transmembrane region" description="Helical" evidence="1">
    <location>
        <begin position="19"/>
        <end position="37"/>
    </location>
</feature>
<comment type="caution">
    <text evidence="2">The sequence shown here is derived from an EMBL/GenBank/DDBJ whole genome shotgun (WGS) entry which is preliminary data.</text>
</comment>
<keyword evidence="1" id="KW-0812">Transmembrane</keyword>
<organism evidence="2">
    <name type="scientific">Medicago truncatula</name>
    <name type="common">Barrel medic</name>
    <name type="synonym">Medicago tribuloides</name>
    <dbReference type="NCBI Taxonomy" id="3880"/>
    <lineage>
        <taxon>Eukaryota</taxon>
        <taxon>Viridiplantae</taxon>
        <taxon>Streptophyta</taxon>
        <taxon>Embryophyta</taxon>
        <taxon>Tracheophyta</taxon>
        <taxon>Spermatophyta</taxon>
        <taxon>Magnoliopsida</taxon>
        <taxon>eudicotyledons</taxon>
        <taxon>Gunneridae</taxon>
        <taxon>Pentapetalae</taxon>
        <taxon>rosids</taxon>
        <taxon>fabids</taxon>
        <taxon>Fabales</taxon>
        <taxon>Fabaceae</taxon>
        <taxon>Papilionoideae</taxon>
        <taxon>50 kb inversion clade</taxon>
        <taxon>NPAAA clade</taxon>
        <taxon>Hologalegina</taxon>
        <taxon>IRL clade</taxon>
        <taxon>Trifolieae</taxon>
        <taxon>Medicago</taxon>
    </lineage>
</organism>
<proteinExistence type="predicted"/>
<keyword evidence="1" id="KW-0472">Membrane</keyword>